<comment type="subcellular location">
    <subcellularLocation>
        <location evidence="2">Membrane</location>
        <topology evidence="2">Multi-pass membrane protein</topology>
    </subcellularLocation>
</comment>
<accession>A0A7S2WHZ5</accession>
<feature type="transmembrane region" description="Helical" evidence="12">
    <location>
        <begin position="370"/>
        <end position="389"/>
    </location>
</feature>
<comment type="catalytic activity">
    <reaction evidence="11">
        <text>Fe(II)-heme o + 2 A + H2O = Fe(II)-heme a + 2 AH2</text>
        <dbReference type="Rhea" id="RHEA:63388"/>
        <dbReference type="ChEBI" id="CHEBI:13193"/>
        <dbReference type="ChEBI" id="CHEBI:15377"/>
        <dbReference type="ChEBI" id="CHEBI:17499"/>
        <dbReference type="ChEBI" id="CHEBI:60530"/>
        <dbReference type="ChEBI" id="CHEBI:61715"/>
        <dbReference type="EC" id="1.17.99.9"/>
    </reaction>
    <physiologicalReaction direction="left-to-right" evidence="11">
        <dbReference type="Rhea" id="RHEA:63389"/>
    </physiologicalReaction>
</comment>
<dbReference type="Pfam" id="PF02628">
    <property type="entry name" value="COX15-CtaA"/>
    <property type="match status" value="1"/>
</dbReference>
<feature type="transmembrane region" description="Helical" evidence="12">
    <location>
        <begin position="219"/>
        <end position="239"/>
    </location>
</feature>
<keyword evidence="7" id="KW-0408">Iron</keyword>
<dbReference type="HAMAP" id="MF_01665">
    <property type="entry name" value="HemeA_synth_type2"/>
    <property type="match status" value="1"/>
</dbReference>
<dbReference type="InterPro" id="IPR023754">
    <property type="entry name" value="HemeA_Synthase_type2"/>
</dbReference>
<comment type="cofactor">
    <cofactor evidence="1">
        <name>heme b</name>
        <dbReference type="ChEBI" id="CHEBI:60344"/>
    </cofactor>
</comment>
<feature type="transmembrane region" description="Helical" evidence="12">
    <location>
        <begin position="105"/>
        <end position="125"/>
    </location>
</feature>
<protein>
    <recommendedName>
        <fullName evidence="14">Cytochrome c oxidase assembly protein COX15</fullName>
    </recommendedName>
</protein>
<keyword evidence="9 12" id="KW-0472">Membrane</keyword>
<dbReference type="AlphaFoldDB" id="A0A7S2WHZ5"/>
<dbReference type="GO" id="GO:0005743">
    <property type="term" value="C:mitochondrial inner membrane"/>
    <property type="evidence" value="ECO:0007669"/>
    <property type="project" value="TreeGrafter"/>
</dbReference>
<feature type="transmembrane region" description="Helical" evidence="12">
    <location>
        <begin position="259"/>
        <end position="282"/>
    </location>
</feature>
<evidence type="ECO:0000256" key="11">
    <source>
        <dbReference type="ARBA" id="ARBA00048044"/>
    </source>
</evidence>
<evidence type="ECO:0000256" key="4">
    <source>
        <dbReference type="ARBA" id="ARBA00022723"/>
    </source>
</evidence>
<evidence type="ECO:0000256" key="7">
    <source>
        <dbReference type="ARBA" id="ARBA00023004"/>
    </source>
</evidence>
<dbReference type="PANTHER" id="PTHR23289:SF2">
    <property type="entry name" value="CYTOCHROME C OXIDASE ASSEMBLY PROTEIN COX15 HOMOLOG"/>
    <property type="match status" value="1"/>
</dbReference>
<reference evidence="13" key="1">
    <citation type="submission" date="2021-01" db="EMBL/GenBank/DDBJ databases">
        <authorList>
            <person name="Corre E."/>
            <person name="Pelletier E."/>
            <person name="Niang G."/>
            <person name="Scheremetjew M."/>
            <person name="Finn R."/>
            <person name="Kale V."/>
            <person name="Holt S."/>
            <person name="Cochrane G."/>
            <person name="Meng A."/>
            <person name="Brown T."/>
            <person name="Cohen L."/>
        </authorList>
    </citation>
    <scope>NUCLEOTIDE SEQUENCE</scope>
    <source>
        <strain evidence="13">NY070348D</strain>
    </source>
</reference>
<keyword evidence="8" id="KW-0350">Heme biosynthesis</keyword>
<keyword evidence="5 12" id="KW-1133">Transmembrane helix</keyword>
<organism evidence="13">
    <name type="scientific">Mucochytrium quahogii</name>
    <dbReference type="NCBI Taxonomy" id="96639"/>
    <lineage>
        <taxon>Eukaryota</taxon>
        <taxon>Sar</taxon>
        <taxon>Stramenopiles</taxon>
        <taxon>Bigyra</taxon>
        <taxon>Labyrinthulomycetes</taxon>
        <taxon>Thraustochytrida</taxon>
        <taxon>Thraustochytriidae</taxon>
        <taxon>Mucochytrium</taxon>
    </lineage>
</organism>
<feature type="transmembrane region" description="Helical" evidence="12">
    <location>
        <begin position="303"/>
        <end position="322"/>
    </location>
</feature>
<dbReference type="PANTHER" id="PTHR23289">
    <property type="entry name" value="CYTOCHROME C OXIDASE ASSEMBLY PROTEIN COX15"/>
    <property type="match status" value="1"/>
</dbReference>
<proteinExistence type="inferred from homology"/>
<dbReference type="GO" id="GO:0006784">
    <property type="term" value="P:heme A biosynthetic process"/>
    <property type="evidence" value="ECO:0007669"/>
    <property type="project" value="InterPro"/>
</dbReference>
<evidence type="ECO:0000256" key="5">
    <source>
        <dbReference type="ARBA" id="ARBA00022989"/>
    </source>
</evidence>
<evidence type="ECO:0000256" key="12">
    <source>
        <dbReference type="SAM" id="Phobius"/>
    </source>
</evidence>
<keyword evidence="6" id="KW-0560">Oxidoreductase</keyword>
<dbReference type="GO" id="GO:0120547">
    <property type="term" value="F:heme A synthase activity"/>
    <property type="evidence" value="ECO:0007669"/>
    <property type="project" value="UniProtKB-EC"/>
</dbReference>
<dbReference type="InterPro" id="IPR003780">
    <property type="entry name" value="COX15/CtaA_fam"/>
</dbReference>
<feature type="transmembrane region" description="Helical" evidence="12">
    <location>
        <begin position="401"/>
        <end position="424"/>
    </location>
</feature>
<comment type="pathway">
    <text evidence="10">Porphyrin-containing compound metabolism; heme A biosynthesis; heme A from heme O: step 1/1.</text>
</comment>
<sequence>MLGRVRVGVARLGQVSLVDGVMGRGMLPWGHGVRAVGGQVRFRSVNAGVGGRFGASAAGMGVPKSCLVGSAGMRNGVRLAGSRAGKSYMGTSAGQSIILSADRGVGYWLLGVSGAVFGMVVLGGVTRLTRSGLSMVEWKPQGSMFPQTEQGWIEEFEKYKQYPEYKKMNMDMSLEEFKKIYLMEWGHRMWGRGLGLVFGLPFLYFLAKGRIQALPGMTPKLFGLLAMGGGQGLVGWWMVKSGLDEPEDQYKEPRVSAYRLTAHLVMALALYSGLVWTGLSALHPNAYNLSQFPASIAKLRRGGIFATVLAGVTFVSGAFVAGNDAGRAYNDWPLYAGELIPLEIWDEKLQPTWRNFFENTATVQFDHRNLAYTTFFYTVGLFAVSRRAPNWKVLTPSSQHAYYAILAAVTGQVLLGISTLMMFVPVELGALHQAGALTLWTTLLYSQHTLRFIRICH</sequence>
<dbReference type="GO" id="GO:0046872">
    <property type="term" value="F:metal ion binding"/>
    <property type="evidence" value="ECO:0007669"/>
    <property type="project" value="UniProtKB-KW"/>
</dbReference>
<evidence type="ECO:0000256" key="2">
    <source>
        <dbReference type="ARBA" id="ARBA00004141"/>
    </source>
</evidence>
<gene>
    <name evidence="13" type="ORF">QSP1433_LOCUS10348</name>
</gene>
<dbReference type="EMBL" id="HBHK01016533">
    <property type="protein sequence ID" value="CAD9689729.1"/>
    <property type="molecule type" value="Transcribed_RNA"/>
</dbReference>
<evidence type="ECO:0000313" key="13">
    <source>
        <dbReference type="EMBL" id="CAD9689729.1"/>
    </source>
</evidence>
<keyword evidence="3 12" id="KW-0812">Transmembrane</keyword>
<evidence type="ECO:0000256" key="10">
    <source>
        <dbReference type="ARBA" id="ARBA00044501"/>
    </source>
</evidence>
<evidence type="ECO:0000256" key="9">
    <source>
        <dbReference type="ARBA" id="ARBA00023136"/>
    </source>
</evidence>
<evidence type="ECO:0000256" key="6">
    <source>
        <dbReference type="ARBA" id="ARBA00023002"/>
    </source>
</evidence>
<evidence type="ECO:0000256" key="3">
    <source>
        <dbReference type="ARBA" id="ARBA00022692"/>
    </source>
</evidence>
<evidence type="ECO:0008006" key="14">
    <source>
        <dbReference type="Google" id="ProtNLM"/>
    </source>
</evidence>
<dbReference type="GO" id="GO:0016653">
    <property type="term" value="F:oxidoreductase activity, acting on NAD(P)H, heme protein as acceptor"/>
    <property type="evidence" value="ECO:0007669"/>
    <property type="project" value="TreeGrafter"/>
</dbReference>
<keyword evidence="4" id="KW-0479">Metal-binding</keyword>
<evidence type="ECO:0000256" key="1">
    <source>
        <dbReference type="ARBA" id="ARBA00001970"/>
    </source>
</evidence>
<evidence type="ECO:0000256" key="8">
    <source>
        <dbReference type="ARBA" id="ARBA00023133"/>
    </source>
</evidence>
<feature type="transmembrane region" description="Helical" evidence="12">
    <location>
        <begin position="189"/>
        <end position="207"/>
    </location>
</feature>
<name>A0A7S2WHZ5_9STRA</name>